<evidence type="ECO:0000313" key="2">
    <source>
        <dbReference type="EMBL" id="AIC25960.1"/>
    </source>
</evidence>
<dbReference type="HOGENOM" id="CLU_952259_0_0_5"/>
<dbReference type="GO" id="GO:0032259">
    <property type="term" value="P:methylation"/>
    <property type="evidence" value="ECO:0007669"/>
    <property type="project" value="UniProtKB-KW"/>
</dbReference>
<dbReference type="SUPFAM" id="SSF53335">
    <property type="entry name" value="S-adenosyl-L-methionine-dependent methyltransferases"/>
    <property type="match status" value="1"/>
</dbReference>
<dbReference type="Pfam" id="PF08241">
    <property type="entry name" value="Methyltransf_11"/>
    <property type="match status" value="1"/>
</dbReference>
<dbReference type="InterPro" id="IPR029063">
    <property type="entry name" value="SAM-dependent_MTases_sf"/>
</dbReference>
<name>A0A060I225_RHIET</name>
<keyword evidence="2" id="KW-0489">Methyltransferase</keyword>
<protein>
    <submittedName>
        <fullName evidence="2">SAM-dependent methyltransferase protein</fullName>
    </submittedName>
</protein>
<reference evidence="2 3" key="1">
    <citation type="submission" date="2013-12" db="EMBL/GenBank/DDBJ databases">
        <title>Complete genome sequence of Rhizobium etli bv. mimosae IE4771.</title>
        <authorList>
            <person name="Bustos P."/>
            <person name="Santamaria R.I."/>
            <person name="Lozano L."/>
            <person name="Ormeno-Orrillo E."/>
            <person name="Rogel M.A."/>
            <person name="Romero D."/>
            <person name="Cevallos M.A."/>
            <person name="Martinez-Romero E."/>
            <person name="Gonzalez V."/>
        </authorList>
    </citation>
    <scope>NUCLEOTIDE SEQUENCE [LARGE SCALE GENOMIC DNA]</scope>
    <source>
        <strain evidence="2 3">IE4771</strain>
    </source>
</reference>
<dbReference type="GO" id="GO:0008757">
    <property type="term" value="F:S-adenosylmethionine-dependent methyltransferase activity"/>
    <property type="evidence" value="ECO:0007669"/>
    <property type="project" value="InterPro"/>
</dbReference>
<organism evidence="2 3">
    <name type="scientific">Rhizobium etli bv. mimosae str. IE4771</name>
    <dbReference type="NCBI Taxonomy" id="1432050"/>
    <lineage>
        <taxon>Bacteria</taxon>
        <taxon>Pseudomonadati</taxon>
        <taxon>Pseudomonadota</taxon>
        <taxon>Alphaproteobacteria</taxon>
        <taxon>Hyphomicrobiales</taxon>
        <taxon>Rhizobiaceae</taxon>
        <taxon>Rhizobium/Agrobacterium group</taxon>
        <taxon>Rhizobium</taxon>
    </lineage>
</organism>
<evidence type="ECO:0000313" key="3">
    <source>
        <dbReference type="Proteomes" id="UP000027180"/>
    </source>
</evidence>
<proteinExistence type="predicted"/>
<dbReference type="EMBL" id="CP006986">
    <property type="protein sequence ID" value="AIC25960.1"/>
    <property type="molecule type" value="Genomic_DNA"/>
</dbReference>
<dbReference type="AlphaFoldDB" id="A0A060I225"/>
<evidence type="ECO:0000259" key="1">
    <source>
        <dbReference type="Pfam" id="PF08241"/>
    </source>
</evidence>
<dbReference type="CDD" id="cd02440">
    <property type="entry name" value="AdoMet_MTases"/>
    <property type="match status" value="1"/>
</dbReference>
<gene>
    <name evidence="2" type="ORF">IE4771_CH00805</name>
</gene>
<dbReference type="InterPro" id="IPR013216">
    <property type="entry name" value="Methyltransf_11"/>
</dbReference>
<feature type="domain" description="Methyltransferase type 11" evidence="1">
    <location>
        <begin position="60"/>
        <end position="154"/>
    </location>
</feature>
<keyword evidence="2" id="KW-0808">Transferase</keyword>
<dbReference type="OrthoDB" id="9791837at2"/>
<accession>A0A060I225</accession>
<dbReference type="Proteomes" id="UP000027180">
    <property type="component" value="Chromosome"/>
</dbReference>
<dbReference type="PANTHER" id="PTHR43591">
    <property type="entry name" value="METHYLTRANSFERASE"/>
    <property type="match status" value="1"/>
</dbReference>
<dbReference type="KEGG" id="rei:IE4771_CH00805"/>
<dbReference type="Gene3D" id="3.40.50.150">
    <property type="entry name" value="Vaccinia Virus protein VP39"/>
    <property type="match status" value="1"/>
</dbReference>
<sequence>MAEYRGDGDSFERNWSSAKEAHYLHWTRGEPENQIQLAFRQHWKTFQELLPANLAGKRVLEVGCGRGSLSAYFADAGWDCTLLDISPAAISLARAAFGAHGLNARFEVGDCLDMPFETGAYDLVFSIGLLEHFEEIESAVAEQVRILAPNGLFIGYVVPHLPENVQKDYGWICDILRAILPLTPSEAKTPLFRSDELSPPYLAAMGAAGLKNVGASGTYPLPMISNSPDFPFTLLPPDAEHALVKHFEMVLKRRHKQTGKNPWLCQEGDGQAFLVWGQKA</sequence>
<dbReference type="RefSeq" id="WP_010048306.1">
    <property type="nucleotide sequence ID" value="NZ_CP006986.1"/>
</dbReference>